<accession>A0ABD2JV66</accession>
<proteinExistence type="predicted"/>
<sequence length="102" mass="11571">MGMGGTVSDRKADKEQKEEETDKESPTEQMKKSDRQRAKTEGNNRCRPMDDESAEEAKEQKKGWKRRAKWGEATDDRPLMLPTLAPPPLALLLTDVVVSAKW</sequence>
<feature type="region of interest" description="Disordered" evidence="1">
    <location>
        <begin position="1"/>
        <end position="85"/>
    </location>
</feature>
<evidence type="ECO:0000313" key="2">
    <source>
        <dbReference type="EMBL" id="KAL3094526.1"/>
    </source>
</evidence>
<evidence type="ECO:0000313" key="3">
    <source>
        <dbReference type="Proteomes" id="UP001620626"/>
    </source>
</evidence>
<feature type="compositionally biased region" description="Basic and acidic residues" evidence="1">
    <location>
        <begin position="23"/>
        <end position="62"/>
    </location>
</feature>
<dbReference type="Proteomes" id="UP001620626">
    <property type="component" value="Unassembled WGS sequence"/>
</dbReference>
<comment type="caution">
    <text evidence="2">The sequence shown here is derived from an EMBL/GenBank/DDBJ whole genome shotgun (WGS) entry which is preliminary data.</text>
</comment>
<name>A0ABD2JV66_9BILA</name>
<feature type="compositionally biased region" description="Basic and acidic residues" evidence="1">
    <location>
        <begin position="8"/>
        <end position="17"/>
    </location>
</feature>
<gene>
    <name evidence="2" type="ORF">niasHT_026292</name>
</gene>
<dbReference type="AlphaFoldDB" id="A0ABD2JV66"/>
<evidence type="ECO:0000256" key="1">
    <source>
        <dbReference type="SAM" id="MobiDB-lite"/>
    </source>
</evidence>
<protein>
    <submittedName>
        <fullName evidence="2">Uncharacterized protein</fullName>
    </submittedName>
</protein>
<organism evidence="2 3">
    <name type="scientific">Heterodera trifolii</name>
    <dbReference type="NCBI Taxonomy" id="157864"/>
    <lineage>
        <taxon>Eukaryota</taxon>
        <taxon>Metazoa</taxon>
        <taxon>Ecdysozoa</taxon>
        <taxon>Nematoda</taxon>
        <taxon>Chromadorea</taxon>
        <taxon>Rhabditida</taxon>
        <taxon>Tylenchina</taxon>
        <taxon>Tylenchomorpha</taxon>
        <taxon>Tylenchoidea</taxon>
        <taxon>Heteroderidae</taxon>
        <taxon>Heteroderinae</taxon>
        <taxon>Heterodera</taxon>
    </lineage>
</organism>
<dbReference type="EMBL" id="JBICBT010000896">
    <property type="protein sequence ID" value="KAL3094526.1"/>
    <property type="molecule type" value="Genomic_DNA"/>
</dbReference>
<feature type="compositionally biased region" description="Basic and acidic residues" evidence="1">
    <location>
        <begin position="69"/>
        <end position="78"/>
    </location>
</feature>
<reference evidence="2 3" key="1">
    <citation type="submission" date="2024-10" db="EMBL/GenBank/DDBJ databases">
        <authorList>
            <person name="Kim D."/>
        </authorList>
    </citation>
    <scope>NUCLEOTIDE SEQUENCE [LARGE SCALE GENOMIC DNA]</scope>
    <source>
        <strain evidence="2">BH-2024</strain>
    </source>
</reference>
<keyword evidence="3" id="KW-1185">Reference proteome</keyword>